<dbReference type="PANTHER" id="PTHR30383:SF5">
    <property type="entry name" value="SGNH HYDROLASE-TYPE ESTERASE DOMAIN-CONTAINING PROTEIN"/>
    <property type="match status" value="1"/>
</dbReference>
<dbReference type="EMBL" id="FOVL01000006">
    <property type="protein sequence ID" value="SFN49551.1"/>
    <property type="molecule type" value="Genomic_DNA"/>
</dbReference>
<name>A0A1I4ZH05_9FLAO</name>
<proteinExistence type="predicted"/>
<gene>
    <name evidence="2" type="ORF">SAMN05660413_01333</name>
</gene>
<keyword evidence="3" id="KW-1185">Reference proteome</keyword>
<sequence length="247" mass="27674">MVSELFLTLAQNPFPMKNIYAFIILLFGISSLSAQNKDRMEQDWPNLQKYQNENQKIKDSGKKPIAVFMGNSITEGWVNTNPNFFRKNNFTGRGIGGQTTPQMLIRFTPDVIDLDPEVVVILAGTNDIAGNTGASSVKMITDNIKAMAQLAEANGIKVVLSSILPVYDYPWKPGIKPVEKIAEVNKWMKNYARENNHIYLDYFPVLADEKKGMKAEYAEDGVHPTKKGYAVMEPLVLEAIKKALKSK</sequence>
<dbReference type="STRING" id="287099.SAMN05660413_01333"/>
<accession>A0A1I4ZH05</accession>
<dbReference type="GO" id="GO:0004622">
    <property type="term" value="F:phosphatidylcholine lysophospholipase activity"/>
    <property type="evidence" value="ECO:0007669"/>
    <property type="project" value="TreeGrafter"/>
</dbReference>
<dbReference type="InterPro" id="IPR013830">
    <property type="entry name" value="SGNH_hydro"/>
</dbReference>
<dbReference type="CDD" id="cd04501">
    <property type="entry name" value="SGNH_hydrolase_like_4"/>
    <property type="match status" value="1"/>
</dbReference>
<dbReference type="PANTHER" id="PTHR30383">
    <property type="entry name" value="THIOESTERASE 1/PROTEASE 1/LYSOPHOSPHOLIPASE L1"/>
    <property type="match status" value="1"/>
</dbReference>
<organism evidence="2 3">
    <name type="scientific">Salegentibacter flavus</name>
    <dbReference type="NCBI Taxonomy" id="287099"/>
    <lineage>
        <taxon>Bacteria</taxon>
        <taxon>Pseudomonadati</taxon>
        <taxon>Bacteroidota</taxon>
        <taxon>Flavobacteriia</taxon>
        <taxon>Flavobacteriales</taxon>
        <taxon>Flavobacteriaceae</taxon>
        <taxon>Salegentibacter</taxon>
    </lineage>
</organism>
<protein>
    <submittedName>
        <fullName evidence="2">Lysophospholipase L1</fullName>
    </submittedName>
</protein>
<dbReference type="Proteomes" id="UP000199153">
    <property type="component" value="Unassembled WGS sequence"/>
</dbReference>
<reference evidence="2 3" key="1">
    <citation type="submission" date="2016-10" db="EMBL/GenBank/DDBJ databases">
        <authorList>
            <person name="de Groot N.N."/>
        </authorList>
    </citation>
    <scope>NUCLEOTIDE SEQUENCE [LARGE SCALE GENOMIC DNA]</scope>
    <source>
        <strain evidence="2 3">DSM 17794</strain>
    </source>
</reference>
<evidence type="ECO:0000313" key="2">
    <source>
        <dbReference type="EMBL" id="SFN49551.1"/>
    </source>
</evidence>
<dbReference type="InterPro" id="IPR036514">
    <property type="entry name" value="SGNH_hydro_sf"/>
</dbReference>
<dbReference type="Gene3D" id="3.40.50.1110">
    <property type="entry name" value="SGNH hydrolase"/>
    <property type="match status" value="1"/>
</dbReference>
<evidence type="ECO:0000259" key="1">
    <source>
        <dbReference type="Pfam" id="PF13472"/>
    </source>
</evidence>
<dbReference type="Pfam" id="PF13472">
    <property type="entry name" value="Lipase_GDSL_2"/>
    <property type="match status" value="1"/>
</dbReference>
<dbReference type="AlphaFoldDB" id="A0A1I4ZH05"/>
<dbReference type="InterPro" id="IPR051532">
    <property type="entry name" value="Ester_Hydrolysis_Enzymes"/>
</dbReference>
<feature type="domain" description="SGNH hydrolase-type esterase" evidence="1">
    <location>
        <begin position="68"/>
        <end position="231"/>
    </location>
</feature>
<dbReference type="SUPFAM" id="SSF52266">
    <property type="entry name" value="SGNH hydrolase"/>
    <property type="match status" value="1"/>
</dbReference>
<evidence type="ECO:0000313" key="3">
    <source>
        <dbReference type="Proteomes" id="UP000199153"/>
    </source>
</evidence>